<comment type="caution">
    <text evidence="1">The sequence shown here is derived from an EMBL/GenBank/DDBJ whole genome shotgun (WGS) entry which is preliminary data.</text>
</comment>
<dbReference type="Proteomes" id="UP000566819">
    <property type="component" value="Unassembled WGS sequence"/>
</dbReference>
<sequence>MEEAAAAWVFGELIEVVVIMFDDKLDDKEPDDETTLEDDRLCVLLGALDDTELVVSTICEMLLEDRELIVDEALACTERLDNVFSEELDRELADARIVLDNTLVDDGKLPDSVLDG</sequence>
<keyword evidence="2" id="KW-1185">Reference proteome</keyword>
<dbReference type="AlphaFoldDB" id="A0A8H4W5U2"/>
<dbReference type="EMBL" id="JAAMPI010000315">
    <property type="protein sequence ID" value="KAF4632805.1"/>
    <property type="molecule type" value="Genomic_DNA"/>
</dbReference>
<evidence type="ECO:0000313" key="1">
    <source>
        <dbReference type="EMBL" id="KAF4632805.1"/>
    </source>
</evidence>
<evidence type="ECO:0000313" key="2">
    <source>
        <dbReference type="Proteomes" id="UP000566819"/>
    </source>
</evidence>
<organism evidence="1 2">
    <name type="scientific">Cudoniella acicularis</name>
    <dbReference type="NCBI Taxonomy" id="354080"/>
    <lineage>
        <taxon>Eukaryota</taxon>
        <taxon>Fungi</taxon>
        <taxon>Dikarya</taxon>
        <taxon>Ascomycota</taxon>
        <taxon>Pezizomycotina</taxon>
        <taxon>Leotiomycetes</taxon>
        <taxon>Helotiales</taxon>
        <taxon>Tricladiaceae</taxon>
        <taxon>Cudoniella</taxon>
    </lineage>
</organism>
<protein>
    <submittedName>
        <fullName evidence="1">Uncharacterized protein</fullName>
    </submittedName>
</protein>
<name>A0A8H4W5U2_9HELO</name>
<reference evidence="1 2" key="1">
    <citation type="submission" date="2020-03" db="EMBL/GenBank/DDBJ databases">
        <title>Draft Genome Sequence of Cudoniella acicularis.</title>
        <authorList>
            <person name="Buettner E."/>
            <person name="Kellner H."/>
        </authorList>
    </citation>
    <scope>NUCLEOTIDE SEQUENCE [LARGE SCALE GENOMIC DNA]</scope>
    <source>
        <strain evidence="1 2">DSM 108380</strain>
    </source>
</reference>
<proteinExistence type="predicted"/>
<gene>
    <name evidence="1" type="ORF">G7Y89_g5319</name>
</gene>
<accession>A0A8H4W5U2</accession>